<dbReference type="Proteomes" id="UP000772618">
    <property type="component" value="Unassembled WGS sequence"/>
</dbReference>
<feature type="transmembrane region" description="Helical" evidence="1">
    <location>
        <begin position="466"/>
        <end position="485"/>
    </location>
</feature>
<dbReference type="RefSeq" id="WP_254153921.1">
    <property type="nucleotide sequence ID" value="NZ_JAHESD010000023.1"/>
</dbReference>
<reference evidence="4 5" key="1">
    <citation type="submission" date="2021-05" db="EMBL/GenBank/DDBJ databases">
        <title>A Polyphasic approach of four new species of the genus Ohtaekwangia: Ohtaekwangia histidinii sp. nov., Ohtaekwangia cretensis sp. nov., Ohtaekwangia indiensis sp. nov., Ohtaekwangia reichenbachii sp. nov. from diverse environment.</title>
        <authorList>
            <person name="Octaviana S."/>
        </authorList>
    </citation>
    <scope>NUCLEOTIDE SEQUENCE [LARGE SCALE GENOMIC DNA]</scope>
    <source>
        <strain evidence="4 5">PWU20</strain>
    </source>
</reference>
<gene>
    <name evidence="4" type="ORF">KK060_11750</name>
</gene>
<keyword evidence="5" id="KW-1185">Reference proteome</keyword>
<dbReference type="EMBL" id="JAHESD010000023">
    <property type="protein sequence ID" value="MBT1703960.1"/>
    <property type="molecule type" value="Genomic_DNA"/>
</dbReference>
<keyword evidence="1" id="KW-0472">Membrane</keyword>
<evidence type="ECO:0000259" key="2">
    <source>
        <dbReference type="Pfam" id="PF09822"/>
    </source>
</evidence>
<organism evidence="4 5">
    <name type="scientific">Chryseosolibacter indicus</name>
    <dbReference type="NCBI Taxonomy" id="2782351"/>
    <lineage>
        <taxon>Bacteria</taxon>
        <taxon>Pseudomonadati</taxon>
        <taxon>Bacteroidota</taxon>
        <taxon>Cytophagia</taxon>
        <taxon>Cytophagales</taxon>
        <taxon>Chryseotaleaceae</taxon>
        <taxon>Chryseosolibacter</taxon>
    </lineage>
</organism>
<keyword evidence="1" id="KW-0812">Transmembrane</keyword>
<evidence type="ECO:0000256" key="1">
    <source>
        <dbReference type="SAM" id="Phobius"/>
    </source>
</evidence>
<name>A0ABS5VR85_9BACT</name>
<sequence length="525" mass="57882">MKAKVYTTTALIIGIIILLNLIANEFHLRLDLTEDKQYTLSKATKDILNELEEPVTIKAYFSKDLPPNVLKTRQDFQDILIEYANISDGGIVFEFINPNEKDSYEQEAVQNGIRPVLINVREKDQVQQRKAFLGATVHLGEKKEVIPFVQPGAAMEYALSSAIKKISIENKPLIGFLTGHGEASLAEMTQANEQLSVMYETKAISITDSTGIPEDLKTLAIVRPTDSIPSAHLAQLDKFLAKGGRLLVAANGVSGDLRTLYGTANHTGLEAWLKKKGIEIADNFVVDAQCGSVSVPQQLGFFTVQADVSFPFVPIVSTFSDHAITSGLESVMLEFASEVRFTGDSTTRYTPLAFSSALSNTLNAPQYFDINKEWKEEDLARKNITVAAALEGNIEGNAEAKIVVIGDGDFPVNGAGRQPRRLQPDNVNLLSNAIDWLSDDTGLIALRTKGAVSRPIHELDETTKLILKYTNFLMPLVLVVGYGLYRAQRNRMIRLKRMSEAYETSSVTYNFNSVANTQNTVLSEK</sequence>
<dbReference type="Pfam" id="PF23357">
    <property type="entry name" value="DUF7088"/>
    <property type="match status" value="1"/>
</dbReference>
<comment type="caution">
    <text evidence="4">The sequence shown here is derived from an EMBL/GenBank/DDBJ whole genome shotgun (WGS) entry which is preliminary data.</text>
</comment>
<accession>A0ABS5VR85</accession>
<evidence type="ECO:0000313" key="4">
    <source>
        <dbReference type="EMBL" id="MBT1703960.1"/>
    </source>
</evidence>
<protein>
    <submittedName>
        <fullName evidence="4">Gldg family protein</fullName>
    </submittedName>
</protein>
<feature type="domain" description="ABC-type uncharacterised transport system" evidence="2">
    <location>
        <begin position="171"/>
        <end position="425"/>
    </location>
</feature>
<feature type="domain" description="DUF7088" evidence="3">
    <location>
        <begin position="34"/>
        <end position="137"/>
    </location>
</feature>
<dbReference type="Pfam" id="PF09822">
    <property type="entry name" value="ABC_transp_aux"/>
    <property type="match status" value="1"/>
</dbReference>
<evidence type="ECO:0000259" key="3">
    <source>
        <dbReference type="Pfam" id="PF23357"/>
    </source>
</evidence>
<dbReference type="InterPro" id="IPR055396">
    <property type="entry name" value="DUF7088"/>
</dbReference>
<dbReference type="InterPro" id="IPR019196">
    <property type="entry name" value="ABC_transp_unknown"/>
</dbReference>
<evidence type="ECO:0000313" key="5">
    <source>
        <dbReference type="Proteomes" id="UP000772618"/>
    </source>
</evidence>
<keyword evidence="1" id="KW-1133">Transmembrane helix</keyword>
<proteinExistence type="predicted"/>